<gene>
    <name evidence="1" type="ORF">ACFPPB_17285</name>
</gene>
<evidence type="ECO:0008006" key="3">
    <source>
        <dbReference type="Google" id="ProtNLM"/>
    </source>
</evidence>
<dbReference type="EMBL" id="JBHSNG010000025">
    <property type="protein sequence ID" value="MFC5582872.1"/>
    <property type="molecule type" value="Genomic_DNA"/>
</dbReference>
<reference evidence="2" key="1">
    <citation type="journal article" date="2019" name="Int. J. Syst. Evol. Microbiol.">
        <title>The Global Catalogue of Microorganisms (GCM) 10K type strain sequencing project: providing services to taxonomists for standard genome sequencing and annotation.</title>
        <authorList>
            <consortium name="The Broad Institute Genomics Platform"/>
            <consortium name="The Broad Institute Genome Sequencing Center for Infectious Disease"/>
            <person name="Wu L."/>
            <person name="Ma J."/>
        </authorList>
    </citation>
    <scope>NUCLEOTIDE SEQUENCE [LARGE SCALE GENOMIC DNA]</scope>
    <source>
        <strain evidence="2">CGMCC 1.13587</strain>
    </source>
</reference>
<organism evidence="1 2">
    <name type="scientific">Rhodanobacter terrae</name>
    <dbReference type="NCBI Taxonomy" id="418647"/>
    <lineage>
        <taxon>Bacteria</taxon>
        <taxon>Pseudomonadati</taxon>
        <taxon>Pseudomonadota</taxon>
        <taxon>Gammaproteobacteria</taxon>
        <taxon>Lysobacterales</taxon>
        <taxon>Rhodanobacteraceae</taxon>
        <taxon>Rhodanobacter</taxon>
    </lineage>
</organism>
<evidence type="ECO:0000313" key="2">
    <source>
        <dbReference type="Proteomes" id="UP001596111"/>
    </source>
</evidence>
<evidence type="ECO:0000313" key="1">
    <source>
        <dbReference type="EMBL" id="MFC5582872.1"/>
    </source>
</evidence>
<dbReference type="RefSeq" id="WP_377329371.1">
    <property type="nucleotide sequence ID" value="NZ_JBHSNG010000025.1"/>
</dbReference>
<protein>
    <recommendedName>
        <fullName evidence="3">ATP-grasp domain-containing protein</fullName>
    </recommendedName>
</protein>
<comment type="caution">
    <text evidence="1">The sequence shown here is derived from an EMBL/GenBank/DDBJ whole genome shotgun (WGS) entry which is preliminary data.</text>
</comment>
<name>A0ABW0T0S3_9GAMM</name>
<keyword evidence="2" id="KW-1185">Reference proteome</keyword>
<accession>A0ABW0T0S3</accession>
<dbReference type="SUPFAM" id="SSF56059">
    <property type="entry name" value="Glutathione synthetase ATP-binding domain-like"/>
    <property type="match status" value="1"/>
</dbReference>
<proteinExistence type="predicted"/>
<dbReference type="Proteomes" id="UP001596111">
    <property type="component" value="Unassembled WGS sequence"/>
</dbReference>
<sequence length="364" mass="40120">MHDPLATTLGVRQPVTVPRVGTMERLPRWIGLVPMVLNWCRLGLRHRSLTLPSAANPQITAGGLVGDTKSEYLAGMGAHARSKVAPYVMLRAEGGDMLAAALSAMGEAGLTFPVVAKPDLGWCGYGVRRLDDTLDLADYLARYPAGESLMLQRYLDEQGEAGIFYVRHPGQPAGWLLGILLRHYPQVSGDGASTVAQLIEADARLHRAVRNRREHECRHDPDEVPAAGDTVRLSLIGSTRVGGRYEDGSDSATAELTAAIEAVARDMPQFHVGRFDVRYSTLHDLRCGRFTIMEVNGAGSEAVHAWDPKYSLWQAYRMVFAKQRLLFALGAANRARGHRPIGMPALARHYLRQQRLIRRYPPSN</sequence>